<dbReference type="InterPro" id="IPR043502">
    <property type="entry name" value="DNA/RNA_pol_sf"/>
</dbReference>
<evidence type="ECO:0000259" key="1">
    <source>
        <dbReference type="PROSITE" id="PS50878"/>
    </source>
</evidence>
<dbReference type="GeneID" id="115885606"/>
<dbReference type="InterPro" id="IPR000477">
    <property type="entry name" value="RT_dom"/>
</dbReference>
<evidence type="ECO:0000313" key="3">
    <source>
        <dbReference type="RefSeq" id="XP_030760428.1"/>
    </source>
</evidence>
<dbReference type="KEGG" id="soy:115885606"/>
<dbReference type="PANTHER" id="PTHR47027:SF29">
    <property type="entry name" value="C2H2-TYPE DOMAIN-CONTAINING PROTEIN"/>
    <property type="match status" value="1"/>
</dbReference>
<dbReference type="Gene3D" id="3.30.70.270">
    <property type="match status" value="1"/>
</dbReference>
<dbReference type="AlphaFoldDB" id="A0A6J2Y995"/>
<evidence type="ECO:0000313" key="2">
    <source>
        <dbReference type="Proteomes" id="UP000504635"/>
    </source>
</evidence>
<protein>
    <submittedName>
        <fullName evidence="3">Uncharacterized protein LOC115885606</fullName>
    </submittedName>
</protein>
<organism evidence="2 3">
    <name type="scientific">Sitophilus oryzae</name>
    <name type="common">Rice weevil</name>
    <name type="synonym">Curculio oryzae</name>
    <dbReference type="NCBI Taxonomy" id="7048"/>
    <lineage>
        <taxon>Eukaryota</taxon>
        <taxon>Metazoa</taxon>
        <taxon>Ecdysozoa</taxon>
        <taxon>Arthropoda</taxon>
        <taxon>Hexapoda</taxon>
        <taxon>Insecta</taxon>
        <taxon>Pterygota</taxon>
        <taxon>Neoptera</taxon>
        <taxon>Endopterygota</taxon>
        <taxon>Coleoptera</taxon>
        <taxon>Polyphaga</taxon>
        <taxon>Cucujiformia</taxon>
        <taxon>Curculionidae</taxon>
        <taxon>Dryophthorinae</taxon>
        <taxon>Sitophilus</taxon>
    </lineage>
</organism>
<dbReference type="Proteomes" id="UP000504635">
    <property type="component" value="Unplaced"/>
</dbReference>
<dbReference type="SUPFAM" id="SSF56672">
    <property type="entry name" value="DNA/RNA polymerases"/>
    <property type="match status" value="1"/>
</dbReference>
<dbReference type="OrthoDB" id="7480412at2759"/>
<proteinExistence type="predicted"/>
<keyword evidence="2" id="KW-1185">Reference proteome</keyword>
<name>A0A6J2Y995_SITOR</name>
<dbReference type="PROSITE" id="PS50878">
    <property type="entry name" value="RT_POL"/>
    <property type="match status" value="1"/>
</dbReference>
<feature type="domain" description="Reverse transcriptase" evidence="1">
    <location>
        <begin position="1"/>
        <end position="129"/>
    </location>
</feature>
<accession>A0A6J2Y995</accession>
<dbReference type="GO" id="GO:0071897">
    <property type="term" value="P:DNA biosynthetic process"/>
    <property type="evidence" value="ECO:0007669"/>
    <property type="project" value="UniProtKB-ARBA"/>
</dbReference>
<sequence length="293" mass="33447">MPPTVKLHETTDKIEVGRGVRQGDTISPKVFTAVLEYAMKSLSWENRGINIDGERLTHLFADNIVLVSHNIGDSKQMLEELVQASLKVGLRINTSKTQIMTNLVLTQNIRIGDADIKETHIYKYLGHEIQIGKNNQAHEIQRGIGLGWAAFGKLQETFKSDIPICLKRKVYEQCVLPAPDHNPIVGTLDVRLKKLKTKRPTTVDITKLRHLPKQSEVKDIVNQKLAAINTHDFGNSIEQDWDTLKNAIVAIEKEVIGPKETKKKKEWMTEEILRMMDRRRSYKNKDTSIQKIR</sequence>
<dbReference type="PANTHER" id="PTHR47027">
    <property type="entry name" value="REVERSE TRANSCRIPTASE DOMAIN-CONTAINING PROTEIN"/>
    <property type="match status" value="1"/>
</dbReference>
<dbReference type="RefSeq" id="XP_030760428.1">
    <property type="nucleotide sequence ID" value="XM_030904568.1"/>
</dbReference>
<dbReference type="InterPro" id="IPR043128">
    <property type="entry name" value="Rev_trsase/Diguanyl_cyclase"/>
</dbReference>
<dbReference type="Pfam" id="PF00078">
    <property type="entry name" value="RVT_1"/>
    <property type="match status" value="1"/>
</dbReference>
<gene>
    <name evidence="3" type="primary">LOC115885606</name>
</gene>
<reference evidence="3" key="1">
    <citation type="submission" date="2025-08" db="UniProtKB">
        <authorList>
            <consortium name="RefSeq"/>
        </authorList>
    </citation>
    <scope>IDENTIFICATION</scope>
    <source>
        <tissue evidence="3">Gonads</tissue>
    </source>
</reference>
<dbReference type="InParanoid" id="A0A6J2Y995"/>